<proteinExistence type="predicted"/>
<gene>
    <name evidence="3" type="ORF">chiPu_0032257</name>
</gene>
<evidence type="ECO:0000259" key="2">
    <source>
        <dbReference type="Pfam" id="PF25450"/>
    </source>
</evidence>
<sequence length="67" mass="7895">MGTGRCQSMTGVTLTLFCGRVHAMEEQLRDQESRAEQRFQEELRKHQELLSKLEREKNGEIEMLTNR</sequence>
<protein>
    <recommendedName>
        <fullName evidence="2">Rab11-FIP3/4 domain-containing protein</fullName>
    </recommendedName>
</protein>
<dbReference type="Proteomes" id="UP000287033">
    <property type="component" value="Unassembled WGS sequence"/>
</dbReference>
<dbReference type="STRING" id="137246.A0A401TZY9"/>
<dbReference type="EMBL" id="BEZZ01231759">
    <property type="protein sequence ID" value="GCC48203.1"/>
    <property type="molecule type" value="Genomic_DNA"/>
</dbReference>
<dbReference type="InterPro" id="IPR057316">
    <property type="entry name" value="Rab11-FIP3/4_dom"/>
</dbReference>
<evidence type="ECO:0000313" key="3">
    <source>
        <dbReference type="EMBL" id="GCC48203.1"/>
    </source>
</evidence>
<comment type="caution">
    <text evidence="3">The sequence shown here is derived from an EMBL/GenBank/DDBJ whole genome shotgun (WGS) entry which is preliminary data.</text>
</comment>
<keyword evidence="1" id="KW-0175">Coiled coil</keyword>
<dbReference type="InterPro" id="IPR051977">
    <property type="entry name" value="Rab11-interacting_regulator"/>
</dbReference>
<organism evidence="3 4">
    <name type="scientific">Chiloscyllium punctatum</name>
    <name type="common">Brownbanded bambooshark</name>
    <name type="synonym">Hemiscyllium punctatum</name>
    <dbReference type="NCBI Taxonomy" id="137246"/>
    <lineage>
        <taxon>Eukaryota</taxon>
        <taxon>Metazoa</taxon>
        <taxon>Chordata</taxon>
        <taxon>Craniata</taxon>
        <taxon>Vertebrata</taxon>
        <taxon>Chondrichthyes</taxon>
        <taxon>Elasmobranchii</taxon>
        <taxon>Galeomorphii</taxon>
        <taxon>Galeoidea</taxon>
        <taxon>Orectolobiformes</taxon>
        <taxon>Hemiscylliidae</taxon>
        <taxon>Chiloscyllium</taxon>
    </lineage>
</organism>
<dbReference type="GO" id="GO:0032456">
    <property type="term" value="P:endocytic recycling"/>
    <property type="evidence" value="ECO:0007669"/>
    <property type="project" value="TreeGrafter"/>
</dbReference>
<dbReference type="GO" id="GO:0030139">
    <property type="term" value="C:endocytic vesicle"/>
    <property type="evidence" value="ECO:0007669"/>
    <property type="project" value="TreeGrafter"/>
</dbReference>
<dbReference type="AlphaFoldDB" id="A0A401TZY9"/>
<feature type="coiled-coil region" evidence="1">
    <location>
        <begin position="25"/>
        <end position="63"/>
    </location>
</feature>
<dbReference type="PANTHER" id="PTHR15726:SF7">
    <property type="entry name" value="NUCLEAR FALLOUT, ISOFORM J"/>
    <property type="match status" value="1"/>
</dbReference>
<dbReference type="GO" id="GO:0032465">
    <property type="term" value="P:regulation of cytokinesis"/>
    <property type="evidence" value="ECO:0007669"/>
    <property type="project" value="TreeGrafter"/>
</dbReference>
<dbReference type="GO" id="GO:0030496">
    <property type="term" value="C:midbody"/>
    <property type="evidence" value="ECO:0007669"/>
    <property type="project" value="TreeGrafter"/>
</dbReference>
<accession>A0A401TZY9</accession>
<keyword evidence="4" id="KW-1185">Reference proteome</keyword>
<dbReference type="GO" id="GO:0032154">
    <property type="term" value="C:cleavage furrow"/>
    <property type="evidence" value="ECO:0007669"/>
    <property type="project" value="TreeGrafter"/>
</dbReference>
<reference evidence="3 4" key="1">
    <citation type="journal article" date="2018" name="Nat. Ecol. Evol.">
        <title>Shark genomes provide insights into elasmobranch evolution and the origin of vertebrates.</title>
        <authorList>
            <person name="Hara Y"/>
            <person name="Yamaguchi K"/>
            <person name="Onimaru K"/>
            <person name="Kadota M"/>
            <person name="Koyanagi M"/>
            <person name="Keeley SD"/>
            <person name="Tatsumi K"/>
            <person name="Tanaka K"/>
            <person name="Motone F"/>
            <person name="Kageyama Y"/>
            <person name="Nozu R"/>
            <person name="Adachi N"/>
            <person name="Nishimura O"/>
            <person name="Nakagawa R"/>
            <person name="Tanegashima C"/>
            <person name="Kiyatake I"/>
            <person name="Matsumoto R"/>
            <person name="Murakumo K"/>
            <person name="Nishida K"/>
            <person name="Terakita A"/>
            <person name="Kuratani S"/>
            <person name="Sato K"/>
            <person name="Hyodo S Kuraku.S."/>
        </authorList>
    </citation>
    <scope>NUCLEOTIDE SEQUENCE [LARGE SCALE GENOMIC DNA]</scope>
</reference>
<evidence type="ECO:0000256" key="1">
    <source>
        <dbReference type="SAM" id="Coils"/>
    </source>
</evidence>
<dbReference type="GO" id="GO:0055038">
    <property type="term" value="C:recycling endosome membrane"/>
    <property type="evidence" value="ECO:0007669"/>
    <property type="project" value="TreeGrafter"/>
</dbReference>
<dbReference type="Pfam" id="PF25450">
    <property type="entry name" value="Rab11-FIP3"/>
    <property type="match status" value="1"/>
</dbReference>
<dbReference type="PANTHER" id="PTHR15726">
    <property type="entry name" value="RAB11-FAMILY INTERACTING PROTEIN"/>
    <property type="match status" value="1"/>
</dbReference>
<feature type="domain" description="Rab11-FIP3/4" evidence="2">
    <location>
        <begin position="18"/>
        <end position="67"/>
    </location>
</feature>
<evidence type="ECO:0000313" key="4">
    <source>
        <dbReference type="Proteomes" id="UP000287033"/>
    </source>
</evidence>
<name>A0A401TZY9_CHIPU</name>
<dbReference type="OrthoDB" id="418358at2759"/>